<evidence type="ECO:0000313" key="2">
    <source>
        <dbReference type="EMBL" id="KAF5236895.1"/>
    </source>
</evidence>
<comment type="caution">
    <text evidence="2">The sequence shown here is derived from an EMBL/GenBank/DDBJ whole genome shotgun (WGS) entry which is preliminary data.</text>
</comment>
<sequence length="247" mass="28127">MSQNIYDNAKFFAEYSSLDRSVKGLDAAPEWPRLRSYIPDLKGLDILDLGCGFGWFSRWAREAGANSVRALEVSENMLNRARSMTNDKKIIYQQADLDNTNLPKHGSGIYDVAFSSLTLHYLANVPALIQQLQTVLKPGGTFAFSIEHPIYTAPSKAEFITDEASGREYWPLDSYQKEGLRVTHWLGAEGVQKQHRTTASYVNLLLKAGFQIREFDEWYPTPEELEKCGWRRVLERPVYLLISAVKN</sequence>
<dbReference type="GO" id="GO:0010420">
    <property type="term" value="F:polyprenyldihydroxybenzoate methyltransferase activity"/>
    <property type="evidence" value="ECO:0007669"/>
    <property type="project" value="TreeGrafter"/>
</dbReference>
<dbReference type="InterPro" id="IPR029063">
    <property type="entry name" value="SAM-dependent_MTases_sf"/>
</dbReference>
<keyword evidence="3" id="KW-1185">Reference proteome</keyword>
<protein>
    <recommendedName>
        <fullName evidence="1">Methyltransferase type 11 domain-containing protein</fullName>
    </recommendedName>
</protein>
<dbReference type="PANTHER" id="PTHR43464:SF88">
    <property type="entry name" value="METHYLTRANSFERASE DOMAIN-CONTAINING PROTEIN-RELATED"/>
    <property type="match status" value="1"/>
</dbReference>
<dbReference type="AlphaFoldDB" id="A0A8H4YZT5"/>
<name>A0A8H4YZT5_9HYPO</name>
<dbReference type="InterPro" id="IPR013216">
    <property type="entry name" value="Methyltransf_11"/>
</dbReference>
<dbReference type="Pfam" id="PF08241">
    <property type="entry name" value="Methyltransf_11"/>
    <property type="match status" value="1"/>
</dbReference>
<proteinExistence type="predicted"/>
<dbReference type="Proteomes" id="UP000573603">
    <property type="component" value="Unassembled WGS sequence"/>
</dbReference>
<accession>A0A8H4YZT5</accession>
<reference evidence="2 3" key="1">
    <citation type="journal article" date="2020" name="BMC Genomics">
        <title>Correction to: Identification and distribution of gene clusters required for synthesis of sphingolipid metabolism inhibitors in diverse species of the filamentous fungus Fusarium.</title>
        <authorList>
            <person name="Kim H.S."/>
            <person name="Lohmar J.M."/>
            <person name="Busman M."/>
            <person name="Brown D.W."/>
            <person name="Naumann T.A."/>
            <person name="Divon H.H."/>
            <person name="Lysoe E."/>
            <person name="Uhlig S."/>
            <person name="Proctor R.H."/>
        </authorList>
    </citation>
    <scope>NUCLEOTIDE SEQUENCE [LARGE SCALE GENOMIC DNA]</scope>
    <source>
        <strain evidence="2 3">NRRL 25214</strain>
    </source>
</reference>
<evidence type="ECO:0000259" key="1">
    <source>
        <dbReference type="Pfam" id="PF08241"/>
    </source>
</evidence>
<organism evidence="2 3">
    <name type="scientific">Fusarium anthophilum</name>
    <dbReference type="NCBI Taxonomy" id="48485"/>
    <lineage>
        <taxon>Eukaryota</taxon>
        <taxon>Fungi</taxon>
        <taxon>Dikarya</taxon>
        <taxon>Ascomycota</taxon>
        <taxon>Pezizomycotina</taxon>
        <taxon>Sordariomycetes</taxon>
        <taxon>Hypocreomycetidae</taxon>
        <taxon>Hypocreales</taxon>
        <taxon>Nectriaceae</taxon>
        <taxon>Fusarium</taxon>
        <taxon>Fusarium fujikuroi species complex</taxon>
    </lineage>
</organism>
<dbReference type="EMBL" id="JABEVY010000313">
    <property type="protein sequence ID" value="KAF5236895.1"/>
    <property type="molecule type" value="Genomic_DNA"/>
</dbReference>
<gene>
    <name evidence="2" type="ORF">FANTH_11068</name>
</gene>
<dbReference type="Gene3D" id="3.40.50.150">
    <property type="entry name" value="Vaccinia Virus protein VP39"/>
    <property type="match status" value="1"/>
</dbReference>
<feature type="domain" description="Methyltransferase type 11" evidence="1">
    <location>
        <begin position="47"/>
        <end position="144"/>
    </location>
</feature>
<evidence type="ECO:0000313" key="3">
    <source>
        <dbReference type="Proteomes" id="UP000573603"/>
    </source>
</evidence>
<dbReference type="PANTHER" id="PTHR43464">
    <property type="entry name" value="METHYLTRANSFERASE"/>
    <property type="match status" value="1"/>
</dbReference>
<dbReference type="SUPFAM" id="SSF53335">
    <property type="entry name" value="S-adenosyl-L-methionine-dependent methyltransferases"/>
    <property type="match status" value="1"/>
</dbReference>
<dbReference type="CDD" id="cd02440">
    <property type="entry name" value="AdoMet_MTases"/>
    <property type="match status" value="1"/>
</dbReference>